<dbReference type="EMBL" id="BAAAOS010000017">
    <property type="protein sequence ID" value="GAA1566991.1"/>
    <property type="molecule type" value="Genomic_DNA"/>
</dbReference>
<dbReference type="InterPro" id="IPR052566">
    <property type="entry name" value="Non-lysos_glucosylceramidase"/>
</dbReference>
<feature type="domain" description="Glycosyl-hydrolase family 116 N-terminal" evidence="1">
    <location>
        <begin position="12"/>
        <end position="275"/>
    </location>
</feature>
<accession>A0ABN2CYM8</accession>
<dbReference type="RefSeq" id="WP_344212276.1">
    <property type="nucleotide sequence ID" value="NZ_BAAAOS010000017.1"/>
</dbReference>
<name>A0ABN2CYM8_9ACTN</name>
<dbReference type="PANTHER" id="PTHR12654:SF4">
    <property type="entry name" value="PB1 DOMAIN-CONTAINING PROTEIN"/>
    <property type="match status" value="1"/>
</dbReference>
<dbReference type="InterPro" id="IPR024462">
    <property type="entry name" value="GH116_N"/>
</dbReference>
<dbReference type="PANTHER" id="PTHR12654">
    <property type="entry name" value="BILE ACID BETA-GLUCOSIDASE-RELATED"/>
    <property type="match status" value="1"/>
</dbReference>
<sequence length="282" mass="29659">MRYTGENLRHFALPLGGFGTGNLALAGNGALRQWQLHNIGNHEADLPDSFFALRLSRIEPPVDEIRLLQGPWRASSDTPLVTDDVVPAGEKRLHSLLRPIGEASVAAVYPQARIDYDTDLPVDVSMEVFNPLVPLDAAASSQPVAAFTFTLHNPGEIALHGSLAGALQNAVGWDGVTPIDGVSCGLYGGNTNRLRQRDGWTSLVFENNTLPADHSGAGQMVLATDGADTRAYPQWTTAEQFITYLAGRSTAASGPSAAGTTWNGGLAVPFQLGAGGPCGCGS</sequence>
<evidence type="ECO:0000259" key="1">
    <source>
        <dbReference type="Pfam" id="PF12215"/>
    </source>
</evidence>
<proteinExistence type="predicted"/>
<organism evidence="2 3">
    <name type="scientific">Kribbella sancticallisti</name>
    <dbReference type="NCBI Taxonomy" id="460087"/>
    <lineage>
        <taxon>Bacteria</taxon>
        <taxon>Bacillati</taxon>
        <taxon>Actinomycetota</taxon>
        <taxon>Actinomycetes</taxon>
        <taxon>Propionibacteriales</taxon>
        <taxon>Kribbellaceae</taxon>
        <taxon>Kribbella</taxon>
    </lineage>
</organism>
<keyword evidence="3" id="KW-1185">Reference proteome</keyword>
<dbReference type="Proteomes" id="UP001500393">
    <property type="component" value="Unassembled WGS sequence"/>
</dbReference>
<evidence type="ECO:0000313" key="2">
    <source>
        <dbReference type="EMBL" id="GAA1566991.1"/>
    </source>
</evidence>
<gene>
    <name evidence="2" type="ORF">GCM10009789_20600</name>
</gene>
<comment type="caution">
    <text evidence="2">The sequence shown here is derived from an EMBL/GenBank/DDBJ whole genome shotgun (WGS) entry which is preliminary data.</text>
</comment>
<dbReference type="Pfam" id="PF12215">
    <property type="entry name" value="Glyco_hydr_116N"/>
    <property type="match status" value="1"/>
</dbReference>
<reference evidence="2 3" key="1">
    <citation type="journal article" date="2019" name="Int. J. Syst. Evol. Microbiol.">
        <title>The Global Catalogue of Microorganisms (GCM) 10K type strain sequencing project: providing services to taxonomists for standard genome sequencing and annotation.</title>
        <authorList>
            <consortium name="The Broad Institute Genomics Platform"/>
            <consortium name="The Broad Institute Genome Sequencing Center for Infectious Disease"/>
            <person name="Wu L."/>
            <person name="Ma J."/>
        </authorList>
    </citation>
    <scope>NUCLEOTIDE SEQUENCE [LARGE SCALE GENOMIC DNA]</scope>
    <source>
        <strain evidence="2 3">JCM 14969</strain>
    </source>
</reference>
<protein>
    <recommendedName>
        <fullName evidence="1">Glycosyl-hydrolase family 116 N-terminal domain-containing protein</fullName>
    </recommendedName>
</protein>
<evidence type="ECO:0000313" key="3">
    <source>
        <dbReference type="Proteomes" id="UP001500393"/>
    </source>
</evidence>